<dbReference type="SUPFAM" id="SSF54593">
    <property type="entry name" value="Glyoxalase/Bleomycin resistance protein/Dihydroxybiphenyl dioxygenase"/>
    <property type="match status" value="1"/>
</dbReference>
<dbReference type="Gene3D" id="3.10.180.10">
    <property type="entry name" value="2,3-Dihydroxybiphenyl 1,2-Dioxygenase, domain 1"/>
    <property type="match status" value="1"/>
</dbReference>
<feature type="domain" description="VOC" evidence="1">
    <location>
        <begin position="4"/>
        <end position="126"/>
    </location>
</feature>
<dbReference type="RefSeq" id="WP_012013912.1">
    <property type="nucleotide sequence ID" value="NC_009380.1"/>
</dbReference>
<dbReference type="eggNOG" id="COG0346">
    <property type="taxonomic scope" value="Bacteria"/>
</dbReference>
<dbReference type="InterPro" id="IPR037523">
    <property type="entry name" value="VOC_core"/>
</dbReference>
<dbReference type="AlphaFoldDB" id="A4X8D1"/>
<dbReference type="InterPro" id="IPR004360">
    <property type="entry name" value="Glyas_Fos-R_dOase_dom"/>
</dbReference>
<dbReference type="GO" id="GO:0051213">
    <property type="term" value="F:dioxygenase activity"/>
    <property type="evidence" value="ECO:0007669"/>
    <property type="project" value="UniProtKB-KW"/>
</dbReference>
<gene>
    <name evidence="2" type="ordered locus">Strop_2687</name>
</gene>
<organism evidence="2 3">
    <name type="scientific">Salinispora tropica (strain ATCC BAA-916 / DSM 44818 / JCM 13857 / NBRC 105044 / CNB-440)</name>
    <dbReference type="NCBI Taxonomy" id="369723"/>
    <lineage>
        <taxon>Bacteria</taxon>
        <taxon>Bacillati</taxon>
        <taxon>Actinomycetota</taxon>
        <taxon>Actinomycetes</taxon>
        <taxon>Micromonosporales</taxon>
        <taxon>Micromonosporaceae</taxon>
        <taxon>Salinispora</taxon>
    </lineage>
</organism>
<evidence type="ECO:0000313" key="2">
    <source>
        <dbReference type="EMBL" id="ABP55131.1"/>
    </source>
</evidence>
<evidence type="ECO:0000313" key="3">
    <source>
        <dbReference type="Proteomes" id="UP000000235"/>
    </source>
</evidence>
<dbReference type="HOGENOM" id="CLU_046006_18_3_11"/>
<sequence length="131" mass="14182">MAPTFSAIGLAVADMAASLSFYRQLGLTFPAGAEDEPHVEVTVSGGIRLMWDTHASLRSFDPDYQPEPSSGGWAFHCADTGEVDKLHTDLVAAGYPSVKEPWDAPWGQRYAQVRDPDGTIVDLFAQITSPK</sequence>
<protein>
    <submittedName>
        <fullName evidence="2">Glyoxalase/bleomycin resistance protein/dioxygenase</fullName>
    </submittedName>
</protein>
<dbReference type="PANTHER" id="PTHR36503">
    <property type="entry name" value="BLR2520 PROTEIN"/>
    <property type="match status" value="1"/>
</dbReference>
<dbReference type="STRING" id="369723.Strop_2687"/>
<name>A4X8D1_SALTO</name>
<dbReference type="Pfam" id="PF00903">
    <property type="entry name" value="Glyoxalase"/>
    <property type="match status" value="1"/>
</dbReference>
<dbReference type="Proteomes" id="UP000000235">
    <property type="component" value="Chromosome"/>
</dbReference>
<proteinExistence type="predicted"/>
<dbReference type="PROSITE" id="PS51819">
    <property type="entry name" value="VOC"/>
    <property type="match status" value="1"/>
</dbReference>
<dbReference type="EMBL" id="CP000667">
    <property type="protein sequence ID" value="ABP55131.1"/>
    <property type="molecule type" value="Genomic_DNA"/>
</dbReference>
<accession>A4X8D1</accession>
<keyword evidence="2" id="KW-0560">Oxidoreductase</keyword>
<dbReference type="KEGG" id="stp:Strop_2687"/>
<evidence type="ECO:0000259" key="1">
    <source>
        <dbReference type="PROSITE" id="PS51819"/>
    </source>
</evidence>
<dbReference type="PATRIC" id="fig|369723.5.peg.2767"/>
<dbReference type="PANTHER" id="PTHR36503:SF3">
    <property type="entry name" value="BLR0126 PROTEIN"/>
    <property type="match status" value="1"/>
</dbReference>
<reference evidence="3" key="1">
    <citation type="journal article" date="2007" name="Proc. Natl. Acad. Sci. U.S.A.">
        <title>Genome sequencing reveals complex secondary metabolome in the marine actinomycete Salinispora tropica.</title>
        <authorList>
            <person name="Udwary D.W."/>
            <person name="Zeigler L."/>
            <person name="Asolkar R.N."/>
            <person name="Singan V."/>
            <person name="Lapidus A."/>
            <person name="Fenical W."/>
            <person name="Jensen P.R."/>
            <person name="Moore B.S."/>
        </authorList>
    </citation>
    <scope>NUCLEOTIDE SEQUENCE [LARGE SCALE GENOMIC DNA]</scope>
    <source>
        <strain evidence="3">ATCC BAA-916 / DSM 44818 / CNB-440</strain>
    </source>
</reference>
<dbReference type="InterPro" id="IPR029068">
    <property type="entry name" value="Glyas_Bleomycin-R_OHBP_Dase"/>
</dbReference>
<keyword evidence="2" id="KW-0223">Dioxygenase</keyword>
<keyword evidence="3" id="KW-1185">Reference proteome</keyword>